<evidence type="ECO:0000256" key="2">
    <source>
        <dbReference type="SAM" id="MobiDB-lite"/>
    </source>
</evidence>
<dbReference type="PANTHER" id="PTHR28027">
    <property type="entry name" value="TRANSCRIPTIONAL REGULATOR MIT1"/>
    <property type="match status" value="1"/>
</dbReference>
<evidence type="ECO:0000256" key="1">
    <source>
        <dbReference type="ARBA" id="ARBA00008359"/>
    </source>
</evidence>
<dbReference type="EMBL" id="JAULSR010000004">
    <property type="protein sequence ID" value="KAK0621289.1"/>
    <property type="molecule type" value="Genomic_DNA"/>
</dbReference>
<dbReference type="AlphaFoldDB" id="A0AA40C1H2"/>
<keyword evidence="4" id="KW-1185">Reference proteome</keyword>
<organism evidence="3 4">
    <name type="scientific">Bombardia bombarda</name>
    <dbReference type="NCBI Taxonomy" id="252184"/>
    <lineage>
        <taxon>Eukaryota</taxon>
        <taxon>Fungi</taxon>
        <taxon>Dikarya</taxon>
        <taxon>Ascomycota</taxon>
        <taxon>Pezizomycotina</taxon>
        <taxon>Sordariomycetes</taxon>
        <taxon>Sordariomycetidae</taxon>
        <taxon>Sordariales</taxon>
        <taxon>Lasiosphaeriaceae</taxon>
        <taxon>Bombardia</taxon>
    </lineage>
</organism>
<dbReference type="Pfam" id="PF09729">
    <property type="entry name" value="Gti1_Pac2"/>
    <property type="match status" value="1"/>
</dbReference>
<comment type="similarity">
    <text evidence="1">Belongs to the MIT1/WOR1 family.</text>
</comment>
<feature type="region of interest" description="Disordered" evidence="2">
    <location>
        <begin position="97"/>
        <end position="130"/>
    </location>
</feature>
<gene>
    <name evidence="3" type="ORF">B0T17DRAFT_494666</name>
</gene>
<accession>A0AA40C1H2</accession>
<evidence type="ECO:0000313" key="4">
    <source>
        <dbReference type="Proteomes" id="UP001174934"/>
    </source>
</evidence>
<dbReference type="GO" id="GO:0003677">
    <property type="term" value="F:DNA binding"/>
    <property type="evidence" value="ECO:0007669"/>
    <property type="project" value="TreeGrafter"/>
</dbReference>
<comment type="caution">
    <text evidence="3">The sequence shown here is derived from an EMBL/GenBank/DDBJ whole genome shotgun (WGS) entry which is preliminary data.</text>
</comment>
<evidence type="ECO:0000313" key="3">
    <source>
        <dbReference type="EMBL" id="KAK0621289.1"/>
    </source>
</evidence>
<protein>
    <submittedName>
        <fullName evidence="3">Gti1/Pac2 family-domain-containing protein</fullName>
    </submittedName>
</protein>
<reference evidence="3" key="1">
    <citation type="submission" date="2023-06" db="EMBL/GenBank/DDBJ databases">
        <title>Genome-scale phylogeny and comparative genomics of the fungal order Sordariales.</title>
        <authorList>
            <consortium name="Lawrence Berkeley National Laboratory"/>
            <person name="Hensen N."/>
            <person name="Bonometti L."/>
            <person name="Westerberg I."/>
            <person name="Brannstrom I.O."/>
            <person name="Guillou S."/>
            <person name="Cros-Aarteil S."/>
            <person name="Calhoun S."/>
            <person name="Haridas S."/>
            <person name="Kuo A."/>
            <person name="Mondo S."/>
            <person name="Pangilinan J."/>
            <person name="Riley R."/>
            <person name="LaButti K."/>
            <person name="Andreopoulos B."/>
            <person name="Lipzen A."/>
            <person name="Chen C."/>
            <person name="Yanf M."/>
            <person name="Daum C."/>
            <person name="Ng V."/>
            <person name="Clum A."/>
            <person name="Steindorff A."/>
            <person name="Ohm R."/>
            <person name="Martin F."/>
            <person name="Silar P."/>
            <person name="Natvig D."/>
            <person name="Lalanne C."/>
            <person name="Gautier V."/>
            <person name="Ament-velasquez S.L."/>
            <person name="Kruys A."/>
            <person name="Hutchinson M.I."/>
            <person name="Powell A.J."/>
            <person name="Barry K."/>
            <person name="Miller A.N."/>
            <person name="Grigoriev I.V."/>
            <person name="Debuchy R."/>
            <person name="Gladieux P."/>
            <person name="Thoren M.H."/>
            <person name="Johannesson H."/>
        </authorList>
    </citation>
    <scope>NUCLEOTIDE SEQUENCE</scope>
    <source>
        <strain evidence="3">SMH3391-2</strain>
    </source>
</reference>
<dbReference type="PANTHER" id="PTHR28027:SF2">
    <property type="entry name" value="TRANSCRIPTIONAL REGULATOR MIT1"/>
    <property type="match status" value="1"/>
</dbReference>
<proteinExistence type="inferred from homology"/>
<dbReference type="Proteomes" id="UP001174934">
    <property type="component" value="Unassembled WGS sequence"/>
</dbReference>
<dbReference type="InterPro" id="IPR018608">
    <property type="entry name" value="Gti1/Pac2"/>
</dbReference>
<feature type="non-terminal residue" evidence="3">
    <location>
        <position position="234"/>
    </location>
</feature>
<sequence>MALNNGNTQQLRPTYYGYIDNTWDALVVVEAALGGGLTHIARRPHDREREHLIQSGSVFVYEENASGIKRWTDGLNWSPSRILGNFLIYRELETPFPPGEKKKATKKNLKSNSSRNGVSKASSDGGHQRSARVAGAIANAVGSQSPPPSEQERRLVGSLVDSYPFKKGGLLKKTISLNKGSVTHHVICYYSLEDVMHDMLLTPTSDPRLRSCIPRPELFENQSFRVALDHEGLF</sequence>
<name>A0AA40C1H2_9PEZI</name>